<evidence type="ECO:0000259" key="8">
    <source>
        <dbReference type="Pfam" id="PF01765"/>
    </source>
</evidence>
<dbReference type="EMBL" id="WFLN01000005">
    <property type="protein sequence ID" value="KAB8031985.1"/>
    <property type="molecule type" value="Genomic_DNA"/>
</dbReference>
<protein>
    <recommendedName>
        <fullName evidence="6">Ribosome-recycling factor</fullName>
        <shortName evidence="6">RRF</shortName>
    </recommendedName>
    <alternativeName>
        <fullName evidence="6">Ribosome-releasing factor</fullName>
    </alternativeName>
</protein>
<comment type="similarity">
    <text evidence="2 6">Belongs to the RRF family.</text>
</comment>
<feature type="domain" description="Ribosome recycling factor" evidence="8">
    <location>
        <begin position="21"/>
        <end position="184"/>
    </location>
</feature>
<dbReference type="NCBIfam" id="TIGR00496">
    <property type="entry name" value="frr"/>
    <property type="match status" value="1"/>
</dbReference>
<comment type="caution">
    <text evidence="9">The sequence shown here is derived from an EMBL/GenBank/DDBJ whole genome shotgun (WGS) entry which is preliminary data.</text>
</comment>
<organism evidence="9 10">
    <name type="scientific">Fluviispira multicolorata</name>
    <dbReference type="NCBI Taxonomy" id="2654512"/>
    <lineage>
        <taxon>Bacteria</taxon>
        <taxon>Pseudomonadati</taxon>
        <taxon>Bdellovibrionota</taxon>
        <taxon>Oligoflexia</taxon>
        <taxon>Silvanigrellales</taxon>
        <taxon>Silvanigrellaceae</taxon>
        <taxon>Fluviispira</taxon>
    </lineage>
</organism>
<dbReference type="GO" id="GO:0002184">
    <property type="term" value="P:cytoplasmic translational termination"/>
    <property type="evidence" value="ECO:0007669"/>
    <property type="project" value="TreeGrafter"/>
</dbReference>
<evidence type="ECO:0000256" key="7">
    <source>
        <dbReference type="SAM" id="MobiDB-lite"/>
    </source>
</evidence>
<accession>A0A833JDP0</accession>
<sequence length="186" mass="20718">MDKKQLVDKVKEGMEKTINSLKSDLQKIRTGRASASLLDDVRVDSYGTQMPLSKVATLATPEARLITVNPFDKSMLPIVEKAILTSGLGLTPNNDGKVIRIPIPALSEERRKEIAKQVKKIAEEAKVAVRHHRQDGNTKAKASQKEHGWSEDEVKRASEEVQKLTDTYAKKVDELCVAKEKEVLTM</sequence>
<evidence type="ECO:0000256" key="2">
    <source>
        <dbReference type="ARBA" id="ARBA00005912"/>
    </source>
</evidence>
<feature type="region of interest" description="Disordered" evidence="7">
    <location>
        <begin position="128"/>
        <end position="157"/>
    </location>
</feature>
<dbReference type="HAMAP" id="MF_00040">
    <property type="entry name" value="RRF"/>
    <property type="match status" value="1"/>
</dbReference>
<dbReference type="SUPFAM" id="SSF55194">
    <property type="entry name" value="Ribosome recycling factor, RRF"/>
    <property type="match status" value="1"/>
</dbReference>
<gene>
    <name evidence="6" type="primary">frr</name>
    <name evidence="9" type="ORF">GCL57_04885</name>
</gene>
<dbReference type="GO" id="GO:0005829">
    <property type="term" value="C:cytosol"/>
    <property type="evidence" value="ECO:0007669"/>
    <property type="project" value="GOC"/>
</dbReference>
<dbReference type="InterPro" id="IPR002661">
    <property type="entry name" value="Ribosome_recyc_fac"/>
</dbReference>
<evidence type="ECO:0000256" key="1">
    <source>
        <dbReference type="ARBA" id="ARBA00004496"/>
    </source>
</evidence>
<dbReference type="FunFam" id="3.30.1360.40:FF:000001">
    <property type="entry name" value="Ribosome-recycling factor"/>
    <property type="match status" value="1"/>
</dbReference>
<keyword evidence="10" id="KW-1185">Reference proteome</keyword>
<dbReference type="Gene3D" id="1.10.132.20">
    <property type="entry name" value="Ribosome-recycling factor"/>
    <property type="match status" value="1"/>
</dbReference>
<keyword evidence="3 6" id="KW-0963">Cytoplasm</keyword>
<dbReference type="GO" id="GO:0043023">
    <property type="term" value="F:ribosomal large subunit binding"/>
    <property type="evidence" value="ECO:0007669"/>
    <property type="project" value="TreeGrafter"/>
</dbReference>
<name>A0A833JDP0_9BACT</name>
<dbReference type="Gene3D" id="3.30.1360.40">
    <property type="match status" value="1"/>
</dbReference>
<dbReference type="RefSeq" id="WP_152212160.1">
    <property type="nucleotide sequence ID" value="NZ_WFLN01000005.1"/>
</dbReference>
<dbReference type="CDD" id="cd00520">
    <property type="entry name" value="RRF"/>
    <property type="match status" value="1"/>
</dbReference>
<proteinExistence type="inferred from homology"/>
<dbReference type="InterPro" id="IPR036191">
    <property type="entry name" value="RRF_sf"/>
</dbReference>
<evidence type="ECO:0000313" key="9">
    <source>
        <dbReference type="EMBL" id="KAB8031985.1"/>
    </source>
</evidence>
<comment type="subcellular location">
    <subcellularLocation>
        <location evidence="1 6">Cytoplasm</location>
    </subcellularLocation>
</comment>
<evidence type="ECO:0000256" key="5">
    <source>
        <dbReference type="ARBA" id="ARBA00025050"/>
    </source>
</evidence>
<evidence type="ECO:0000256" key="4">
    <source>
        <dbReference type="ARBA" id="ARBA00022917"/>
    </source>
</evidence>
<dbReference type="InterPro" id="IPR023584">
    <property type="entry name" value="Ribosome_recyc_fac_dom"/>
</dbReference>
<evidence type="ECO:0000256" key="6">
    <source>
        <dbReference type="HAMAP-Rule" id="MF_00040"/>
    </source>
</evidence>
<dbReference type="AlphaFoldDB" id="A0A833JDP0"/>
<reference evidence="9 10" key="1">
    <citation type="submission" date="2019-10" db="EMBL/GenBank/DDBJ databases">
        <title>New genus of Silvanigrellaceae.</title>
        <authorList>
            <person name="Pitt A."/>
            <person name="Hahn M.W."/>
        </authorList>
    </citation>
    <scope>NUCLEOTIDE SEQUENCE [LARGE SCALE GENOMIC DNA]</scope>
    <source>
        <strain evidence="9 10">33A1-SZDP</strain>
    </source>
</reference>
<dbReference type="PANTHER" id="PTHR20982">
    <property type="entry name" value="RIBOSOME RECYCLING FACTOR"/>
    <property type="match status" value="1"/>
</dbReference>
<dbReference type="Pfam" id="PF01765">
    <property type="entry name" value="RRF"/>
    <property type="match status" value="1"/>
</dbReference>
<evidence type="ECO:0000313" key="10">
    <source>
        <dbReference type="Proteomes" id="UP000442694"/>
    </source>
</evidence>
<dbReference type="FunFam" id="1.10.132.20:FF:000001">
    <property type="entry name" value="Ribosome-recycling factor"/>
    <property type="match status" value="1"/>
</dbReference>
<comment type="function">
    <text evidence="5 6">Responsible for the release of ribosomes from messenger RNA at the termination of protein biosynthesis. May increase the efficiency of translation by recycling ribosomes from one round of translation to another.</text>
</comment>
<keyword evidence="4 6" id="KW-0648">Protein biosynthesis</keyword>
<evidence type="ECO:0000256" key="3">
    <source>
        <dbReference type="ARBA" id="ARBA00022490"/>
    </source>
</evidence>
<dbReference type="PANTHER" id="PTHR20982:SF3">
    <property type="entry name" value="MITOCHONDRIAL RIBOSOME RECYCLING FACTOR PSEUDO 1"/>
    <property type="match status" value="1"/>
</dbReference>
<feature type="compositionally biased region" description="Basic and acidic residues" evidence="7">
    <location>
        <begin position="134"/>
        <end position="157"/>
    </location>
</feature>
<dbReference type="Proteomes" id="UP000442694">
    <property type="component" value="Unassembled WGS sequence"/>
</dbReference>